<reference evidence="1 2" key="1">
    <citation type="submission" date="2006-01" db="EMBL/GenBank/DDBJ databases">
        <title>Complete sequence of Anaeromyxobacter dehalogenans 2CP-C.</title>
        <authorList>
            <consortium name="US DOE Joint Genome Institute"/>
            <person name="Copeland A."/>
            <person name="Lucas S."/>
            <person name="Lapidus A."/>
            <person name="Barry K."/>
            <person name="Detter J.C."/>
            <person name="Glavina T."/>
            <person name="Hammon N."/>
            <person name="Israni S."/>
            <person name="Pitluck S."/>
            <person name="Brettin T."/>
            <person name="Bruce D."/>
            <person name="Han C."/>
            <person name="Tapia R."/>
            <person name="Gilna P."/>
            <person name="Kiss H."/>
            <person name="Schmutz J."/>
            <person name="Larimer F."/>
            <person name="Land M."/>
            <person name="Kyrpides N."/>
            <person name="Anderson I."/>
            <person name="Sanford R.A."/>
            <person name="Ritalahti K.M."/>
            <person name="Thomas H.S."/>
            <person name="Kirby J.R."/>
            <person name="Zhulin I.B."/>
            <person name="Loeffler F.E."/>
            <person name="Richardson P."/>
        </authorList>
    </citation>
    <scope>NUCLEOTIDE SEQUENCE [LARGE SCALE GENOMIC DNA]</scope>
    <source>
        <strain evidence="1 2">2CP-C</strain>
    </source>
</reference>
<dbReference type="RefSeq" id="WP_011420944.1">
    <property type="nucleotide sequence ID" value="NC_007760.1"/>
</dbReference>
<dbReference type="KEGG" id="ade:Adeh_1890"/>
<protein>
    <recommendedName>
        <fullName evidence="3">Tetratricopeptide repeat protein</fullName>
    </recommendedName>
</protein>
<evidence type="ECO:0000313" key="1">
    <source>
        <dbReference type="EMBL" id="ABC81661.1"/>
    </source>
</evidence>
<dbReference type="STRING" id="290397.Adeh_1890"/>
<gene>
    <name evidence="1" type="ordered locus">Adeh_1890</name>
</gene>
<accession>Q2IJ27</accession>
<sequence length="59" mass="5929">MATLPDPLPDFIVAAGQLAAAAVARGDRGEARRLLEAALRAVKDAGGVLHIVATDAHGA</sequence>
<dbReference type="EMBL" id="CP000251">
    <property type="protein sequence ID" value="ABC81661.1"/>
    <property type="molecule type" value="Genomic_DNA"/>
</dbReference>
<evidence type="ECO:0008006" key="3">
    <source>
        <dbReference type="Google" id="ProtNLM"/>
    </source>
</evidence>
<proteinExistence type="predicted"/>
<name>Q2IJ27_ANADE</name>
<dbReference type="AlphaFoldDB" id="Q2IJ27"/>
<evidence type="ECO:0000313" key="2">
    <source>
        <dbReference type="Proteomes" id="UP000001935"/>
    </source>
</evidence>
<organism evidence="1 2">
    <name type="scientific">Anaeromyxobacter dehalogenans (strain 2CP-C)</name>
    <dbReference type="NCBI Taxonomy" id="290397"/>
    <lineage>
        <taxon>Bacteria</taxon>
        <taxon>Pseudomonadati</taxon>
        <taxon>Myxococcota</taxon>
        <taxon>Myxococcia</taxon>
        <taxon>Myxococcales</taxon>
        <taxon>Cystobacterineae</taxon>
        <taxon>Anaeromyxobacteraceae</taxon>
        <taxon>Anaeromyxobacter</taxon>
    </lineage>
</organism>
<dbReference type="Proteomes" id="UP000001935">
    <property type="component" value="Chromosome"/>
</dbReference>
<dbReference type="HOGENOM" id="CLU_2950080_0_0_7"/>